<gene>
    <name evidence="8" type="ORF">PG986_014743</name>
</gene>
<comment type="similarity">
    <text evidence="2 6">Belongs to the cytochrome P450 family.</text>
</comment>
<dbReference type="InterPro" id="IPR002401">
    <property type="entry name" value="Cyt_P450_E_grp-I"/>
</dbReference>
<dbReference type="InterPro" id="IPR050121">
    <property type="entry name" value="Cytochrome_P450_monoxygenase"/>
</dbReference>
<accession>A0ABR1PTV3</accession>
<dbReference type="InterPro" id="IPR001128">
    <property type="entry name" value="Cyt_P450"/>
</dbReference>
<dbReference type="Gene3D" id="1.10.630.10">
    <property type="entry name" value="Cytochrome P450"/>
    <property type="match status" value="1"/>
</dbReference>
<keyword evidence="9" id="KW-1185">Reference proteome</keyword>
<comment type="cofactor">
    <cofactor evidence="1">
        <name>heme</name>
        <dbReference type="ChEBI" id="CHEBI:30413"/>
    </cofactor>
</comment>
<keyword evidence="6" id="KW-0503">Monooxygenase</keyword>
<dbReference type="PRINTS" id="PR00463">
    <property type="entry name" value="EP450I"/>
</dbReference>
<comment type="caution">
    <text evidence="8">The sequence shown here is derived from an EMBL/GenBank/DDBJ whole genome shotgun (WGS) entry which is preliminary data.</text>
</comment>
<dbReference type="PANTHER" id="PTHR24305">
    <property type="entry name" value="CYTOCHROME P450"/>
    <property type="match status" value="1"/>
</dbReference>
<keyword evidence="7" id="KW-0472">Membrane</keyword>
<evidence type="ECO:0000256" key="4">
    <source>
        <dbReference type="ARBA" id="ARBA00022723"/>
    </source>
</evidence>
<dbReference type="EMBL" id="JAQQWE010000010">
    <property type="protein sequence ID" value="KAK7937875.1"/>
    <property type="molecule type" value="Genomic_DNA"/>
</dbReference>
<evidence type="ECO:0000313" key="9">
    <source>
        <dbReference type="Proteomes" id="UP001391051"/>
    </source>
</evidence>
<proteinExistence type="inferred from homology"/>
<dbReference type="Pfam" id="PF00067">
    <property type="entry name" value="p450"/>
    <property type="match status" value="2"/>
</dbReference>
<evidence type="ECO:0000256" key="5">
    <source>
        <dbReference type="ARBA" id="ARBA00023004"/>
    </source>
</evidence>
<dbReference type="InterPro" id="IPR036396">
    <property type="entry name" value="Cyt_P450_sf"/>
</dbReference>
<dbReference type="PROSITE" id="PS00086">
    <property type="entry name" value="CYTOCHROME_P450"/>
    <property type="match status" value="1"/>
</dbReference>
<organism evidence="8 9">
    <name type="scientific">Apiospora aurea</name>
    <dbReference type="NCBI Taxonomy" id="335848"/>
    <lineage>
        <taxon>Eukaryota</taxon>
        <taxon>Fungi</taxon>
        <taxon>Dikarya</taxon>
        <taxon>Ascomycota</taxon>
        <taxon>Pezizomycotina</taxon>
        <taxon>Sordariomycetes</taxon>
        <taxon>Xylariomycetidae</taxon>
        <taxon>Amphisphaeriales</taxon>
        <taxon>Apiosporaceae</taxon>
        <taxon>Apiospora</taxon>
    </lineage>
</organism>
<dbReference type="Proteomes" id="UP001391051">
    <property type="component" value="Unassembled WGS sequence"/>
</dbReference>
<dbReference type="PANTHER" id="PTHR24305:SF166">
    <property type="entry name" value="CYTOCHROME P450 12A4, MITOCHONDRIAL-RELATED"/>
    <property type="match status" value="1"/>
</dbReference>
<feature type="transmembrane region" description="Helical" evidence="7">
    <location>
        <begin position="12"/>
        <end position="31"/>
    </location>
</feature>
<dbReference type="InterPro" id="IPR017972">
    <property type="entry name" value="Cyt_P450_CS"/>
</dbReference>
<sequence>MRVDVQFPPTTASAAGLLTTVLLLFVVRTAYKAIVNFYHARSIGLPLIFSPTDQTGIVWSLLSVRYRSHLAQVLPAWLWRRVALTVPGWEVYHKAKPFDDDASVREGKSQSFVLVGPSTFEVWTVDPVAVHDVQQRVHDFEQAKALAVLLGKYGPNVITSNGERWARYRRPVATVLNERISGANFEAAVRHTEEVFGPALPSSSGQGNDDATNKINVPQLFDMITKLTFNVLISASIGDDKFPWSSEEAQGRRESGYKFTYTESLHLFLDNFYGISMLPLSVINGWPKWLTGYDKVSAVGQAITEYRQRMRSMLDLERDRLASEKQLQSQGKADLLALLVKASEDEAHTGMALTNDELVANLFVFIAGGFKTIAAALQTALVALAAYPQWQDWLLEEVDAIVSSSSENADSWEYAKVFPQAVRHVAFILEMMRLHGSSTRLTRIASGPQTMQTSGATVHIPAKTRVHVDSMALHVLPCWAGINRKSDPSFVHSKPTDAGDEYSFRPSRWINPPGSHKTHYLPPKGTYVPWGTGPRVCPGQKMAQVEITTVMLRILKDHRVEACPSSPGETKCQAEEKFQAALHDVQWGGILQLKRNKDLCIKFTKRK</sequence>
<dbReference type="GeneID" id="92084027"/>
<keyword evidence="6" id="KW-0560">Oxidoreductase</keyword>
<keyword evidence="5 6" id="KW-0408">Iron</keyword>
<evidence type="ECO:0000256" key="3">
    <source>
        <dbReference type="ARBA" id="ARBA00022617"/>
    </source>
</evidence>
<dbReference type="SUPFAM" id="SSF48264">
    <property type="entry name" value="Cytochrome P450"/>
    <property type="match status" value="1"/>
</dbReference>
<evidence type="ECO:0000256" key="1">
    <source>
        <dbReference type="ARBA" id="ARBA00001971"/>
    </source>
</evidence>
<reference evidence="8 9" key="1">
    <citation type="submission" date="2023-01" db="EMBL/GenBank/DDBJ databases">
        <title>Analysis of 21 Apiospora genomes using comparative genomics revels a genus with tremendous synthesis potential of carbohydrate active enzymes and secondary metabolites.</title>
        <authorList>
            <person name="Sorensen T."/>
        </authorList>
    </citation>
    <scope>NUCLEOTIDE SEQUENCE [LARGE SCALE GENOMIC DNA]</scope>
    <source>
        <strain evidence="8 9">CBS 24483</strain>
    </source>
</reference>
<evidence type="ECO:0000256" key="2">
    <source>
        <dbReference type="ARBA" id="ARBA00010617"/>
    </source>
</evidence>
<evidence type="ECO:0008006" key="10">
    <source>
        <dbReference type="Google" id="ProtNLM"/>
    </source>
</evidence>
<keyword evidence="7" id="KW-0812">Transmembrane</keyword>
<evidence type="ECO:0000256" key="6">
    <source>
        <dbReference type="RuleBase" id="RU000461"/>
    </source>
</evidence>
<name>A0ABR1PTV3_9PEZI</name>
<evidence type="ECO:0000313" key="8">
    <source>
        <dbReference type="EMBL" id="KAK7937875.1"/>
    </source>
</evidence>
<keyword evidence="7" id="KW-1133">Transmembrane helix</keyword>
<keyword evidence="3 6" id="KW-0349">Heme</keyword>
<dbReference type="PRINTS" id="PR00385">
    <property type="entry name" value="P450"/>
</dbReference>
<keyword evidence="4 6" id="KW-0479">Metal-binding</keyword>
<evidence type="ECO:0000256" key="7">
    <source>
        <dbReference type="SAM" id="Phobius"/>
    </source>
</evidence>
<protein>
    <recommendedName>
        <fullName evidence="10">Cytochrome P450 monooxygenase</fullName>
    </recommendedName>
</protein>
<dbReference type="RefSeq" id="XP_066693203.1">
    <property type="nucleotide sequence ID" value="XM_066850965.1"/>
</dbReference>